<dbReference type="SUPFAM" id="SSF52029">
    <property type="entry name" value="GroEL apical domain-like"/>
    <property type="match status" value="1"/>
</dbReference>
<dbReference type="InterPro" id="IPR027413">
    <property type="entry name" value="GROEL-like_equatorial_sf"/>
</dbReference>
<evidence type="ECO:0000256" key="6">
    <source>
        <dbReference type="ARBA" id="ARBA00023186"/>
    </source>
</evidence>
<evidence type="ECO:0000256" key="7">
    <source>
        <dbReference type="ARBA" id="ARBA00025467"/>
    </source>
</evidence>
<evidence type="ECO:0000256" key="4">
    <source>
        <dbReference type="ARBA" id="ARBA00022946"/>
    </source>
</evidence>
<dbReference type="PANTHER" id="PTHR11353">
    <property type="entry name" value="CHAPERONIN"/>
    <property type="match status" value="1"/>
</dbReference>
<dbReference type="PRINTS" id="PR00304">
    <property type="entry name" value="TCOMPLEXTCP1"/>
</dbReference>
<feature type="coiled-coil region" evidence="9">
    <location>
        <begin position="578"/>
        <end position="615"/>
    </location>
</feature>
<keyword evidence="2 8" id="KW-0547">Nucleotide-binding</keyword>
<keyword evidence="11" id="KW-1185">Reference proteome</keyword>
<dbReference type="AlphaFoldDB" id="D2VIS8"/>
<dbReference type="RefSeq" id="XP_002676148.1">
    <property type="nucleotide sequence ID" value="XM_002676102.1"/>
</dbReference>
<dbReference type="KEGG" id="ngr:NAEGRDRAFT_34419"/>
<dbReference type="OMA" id="EATCLIV"/>
<dbReference type="STRING" id="5762.D2VIS8"/>
<dbReference type="InterPro" id="IPR002423">
    <property type="entry name" value="Cpn60/GroEL/TCP-1"/>
</dbReference>
<dbReference type="InterPro" id="IPR027409">
    <property type="entry name" value="GroEL-like_apical_dom_sf"/>
</dbReference>
<name>D2VIS8_NAEGR</name>
<dbReference type="GO" id="GO:0051082">
    <property type="term" value="F:unfolded protein binding"/>
    <property type="evidence" value="ECO:0007669"/>
    <property type="project" value="InterPro"/>
</dbReference>
<dbReference type="Gene3D" id="3.50.7.10">
    <property type="entry name" value="GroEL"/>
    <property type="match status" value="1"/>
</dbReference>
<dbReference type="InterPro" id="IPR017998">
    <property type="entry name" value="Chaperone_TCP-1"/>
</dbReference>
<gene>
    <name evidence="10" type="ORF">NAEGRDRAFT_34419</name>
</gene>
<sequence length="620" mass="70165">MQRTITSENSSSASSSSIAGGRNGLEVVLDNIEAALKIGSILKTTYGPFGRDKLFCERESGKITITNDGATILQYLKRKIKKGPNDKQQSKVESIKWAFSTEPVIELLVNISQTQDEQVGDGTTSVVLLACALLRQAKHLLNLGYNVHTIIQSYKLAHQLVEKELKEIELHLNLEDWNESTRNILIELVRVPFNSKILKNHSSFFASLLVDSYYKLRTVQQERNSQIGDAFSIENIQFCPIPGSSIQDSFVIEGICFRRPFYYAGYEQQQKKIENPKILILNHELELKHQKEFARIVINNPIQYQNFIETEWNLLKRQLDVITNTKCDLILNLQTTGDIATQWFTQNGITSLGKMDSKTIESIVKSLGGQIFSSIEDLSTMYENEQLYGTCSMFEEKTVGEDFYCILSGFKKSGHDETMTIVLRGEENILEESKRSMHDALCILENVIREPICHLGGGATEMHLKTLLHKYCLDKSTKTTNSHALSILECMKSFGKSLEEIVFILCDNAGLNASKVIETLSLQHESGNTYCGLNLSRNSIMSLLPPHHTKPCGVKRNIFQTATEAACFILSIDFVVVMPSLESEEERANRLASEYQQQERLSKQWSSHLKNMEREKTSFI</sequence>
<dbReference type="PROSITE" id="PS00750">
    <property type="entry name" value="TCP1_1"/>
    <property type="match status" value="1"/>
</dbReference>
<organism evidence="11">
    <name type="scientific">Naegleria gruberi</name>
    <name type="common">Amoeba</name>
    <dbReference type="NCBI Taxonomy" id="5762"/>
    <lineage>
        <taxon>Eukaryota</taxon>
        <taxon>Discoba</taxon>
        <taxon>Heterolobosea</taxon>
        <taxon>Tetramitia</taxon>
        <taxon>Eutetramitia</taxon>
        <taxon>Vahlkampfiidae</taxon>
        <taxon>Naegleria</taxon>
    </lineage>
</organism>
<dbReference type="Proteomes" id="UP000006671">
    <property type="component" value="Unassembled WGS sequence"/>
</dbReference>
<evidence type="ECO:0000256" key="2">
    <source>
        <dbReference type="ARBA" id="ARBA00022741"/>
    </source>
</evidence>
<dbReference type="eggNOG" id="KOG0361">
    <property type="taxonomic scope" value="Eukaryota"/>
</dbReference>
<evidence type="ECO:0000256" key="3">
    <source>
        <dbReference type="ARBA" id="ARBA00022840"/>
    </source>
</evidence>
<accession>D2VIS8</accession>
<reference evidence="10 11" key="1">
    <citation type="journal article" date="2010" name="Cell">
        <title>The genome of Naegleria gruberi illuminates early eukaryotic versatility.</title>
        <authorList>
            <person name="Fritz-Laylin L.K."/>
            <person name="Prochnik S.E."/>
            <person name="Ginger M.L."/>
            <person name="Dacks J.B."/>
            <person name="Carpenter M.L."/>
            <person name="Field M.C."/>
            <person name="Kuo A."/>
            <person name="Paredez A."/>
            <person name="Chapman J."/>
            <person name="Pham J."/>
            <person name="Shu S."/>
            <person name="Neupane R."/>
            <person name="Cipriano M."/>
            <person name="Mancuso J."/>
            <person name="Tu H."/>
            <person name="Salamov A."/>
            <person name="Lindquist E."/>
            <person name="Shapiro H."/>
            <person name="Lucas S."/>
            <person name="Grigoriev I.V."/>
            <person name="Cande W.Z."/>
            <person name="Fulton C."/>
            <person name="Rokhsar D.S."/>
            <person name="Dawson S.C."/>
        </authorList>
    </citation>
    <scope>NUCLEOTIDE SEQUENCE [LARGE SCALE GENOMIC DNA]</scope>
    <source>
        <strain evidence="10 11">NEG-M</strain>
    </source>
</reference>
<dbReference type="GO" id="GO:0140662">
    <property type="term" value="F:ATP-dependent protein folding chaperone"/>
    <property type="evidence" value="ECO:0007669"/>
    <property type="project" value="InterPro"/>
</dbReference>
<keyword evidence="5" id="KW-0346">Stress response</keyword>
<dbReference type="Pfam" id="PF00118">
    <property type="entry name" value="Cpn60_TCP1"/>
    <property type="match status" value="1"/>
</dbReference>
<evidence type="ECO:0000313" key="10">
    <source>
        <dbReference type="EMBL" id="EFC43404.1"/>
    </source>
</evidence>
<dbReference type="SUPFAM" id="SSF54849">
    <property type="entry name" value="GroEL-intermediate domain like"/>
    <property type="match status" value="1"/>
</dbReference>
<dbReference type="VEuPathDB" id="AmoebaDB:NAEGRDRAFT_34419"/>
<evidence type="ECO:0000256" key="5">
    <source>
        <dbReference type="ARBA" id="ARBA00023016"/>
    </source>
</evidence>
<keyword evidence="9" id="KW-0175">Coiled coil</keyword>
<dbReference type="GO" id="GO:0005524">
    <property type="term" value="F:ATP binding"/>
    <property type="evidence" value="ECO:0007669"/>
    <property type="project" value="UniProtKB-KW"/>
</dbReference>
<dbReference type="EMBL" id="GG738874">
    <property type="protein sequence ID" value="EFC43404.1"/>
    <property type="molecule type" value="Genomic_DNA"/>
</dbReference>
<evidence type="ECO:0000256" key="9">
    <source>
        <dbReference type="SAM" id="Coils"/>
    </source>
</evidence>
<dbReference type="InterPro" id="IPR027410">
    <property type="entry name" value="TCP-1-like_intermed_sf"/>
</dbReference>
<dbReference type="Gene3D" id="1.10.560.10">
    <property type="entry name" value="GroEL-like equatorial domain"/>
    <property type="match status" value="1"/>
</dbReference>
<protein>
    <submittedName>
        <fullName evidence="10">Predicted protein</fullName>
    </submittedName>
</protein>
<evidence type="ECO:0000313" key="11">
    <source>
        <dbReference type="Proteomes" id="UP000006671"/>
    </source>
</evidence>
<dbReference type="InParanoid" id="D2VIS8"/>
<keyword evidence="3 8" id="KW-0067">ATP-binding</keyword>
<dbReference type="GO" id="GO:0016887">
    <property type="term" value="F:ATP hydrolysis activity"/>
    <property type="evidence" value="ECO:0007669"/>
    <property type="project" value="InterPro"/>
</dbReference>
<evidence type="ECO:0000256" key="8">
    <source>
        <dbReference type="RuleBase" id="RU004187"/>
    </source>
</evidence>
<keyword evidence="6 8" id="KW-0143">Chaperone</keyword>
<dbReference type="InterPro" id="IPR002194">
    <property type="entry name" value="Chaperonin_TCP-1_CS"/>
</dbReference>
<evidence type="ECO:0000256" key="1">
    <source>
        <dbReference type="ARBA" id="ARBA00008020"/>
    </source>
</evidence>
<proteinExistence type="inferred from homology"/>
<dbReference type="Gene3D" id="3.30.260.10">
    <property type="entry name" value="TCP-1-like chaperonin intermediate domain"/>
    <property type="match status" value="1"/>
</dbReference>
<dbReference type="GeneID" id="8852192"/>
<comment type="similarity">
    <text evidence="1 8">Belongs to the TCP-1 chaperonin family.</text>
</comment>
<dbReference type="PROSITE" id="PS00995">
    <property type="entry name" value="TCP1_3"/>
    <property type="match status" value="1"/>
</dbReference>
<keyword evidence="4" id="KW-0809">Transit peptide</keyword>
<dbReference type="SUPFAM" id="SSF48592">
    <property type="entry name" value="GroEL equatorial domain-like"/>
    <property type="match status" value="1"/>
</dbReference>
<comment type="function">
    <text evidence="7">Implicated in mitochondrial protein import and macromolecular assembly. May facilitate the correct folding of imported proteins. May also prevent misfolding and promote the refolding and proper assembly of unfolded polypeptides generated under stress conditions in the mitochondrial matrix.</text>
</comment>
<dbReference type="OrthoDB" id="10248520at2759"/>